<keyword evidence="3" id="KW-1185">Reference proteome</keyword>
<protein>
    <submittedName>
        <fullName evidence="2">Uncharacterized protein</fullName>
    </submittedName>
</protein>
<name>A0ABX7TK94_STRCY</name>
<feature type="region of interest" description="Disordered" evidence="1">
    <location>
        <begin position="51"/>
        <end position="81"/>
    </location>
</feature>
<evidence type="ECO:0000313" key="2">
    <source>
        <dbReference type="EMBL" id="QTD95998.1"/>
    </source>
</evidence>
<dbReference type="EMBL" id="CP071839">
    <property type="protein sequence ID" value="QTD95998.1"/>
    <property type="molecule type" value="Genomic_DNA"/>
</dbReference>
<organism evidence="2 3">
    <name type="scientific">Streptomyces cyanogenus</name>
    <dbReference type="NCBI Taxonomy" id="80860"/>
    <lineage>
        <taxon>Bacteria</taxon>
        <taxon>Bacillati</taxon>
        <taxon>Actinomycetota</taxon>
        <taxon>Actinomycetes</taxon>
        <taxon>Kitasatosporales</taxon>
        <taxon>Streptomycetaceae</taxon>
        <taxon>Streptomyces</taxon>
    </lineage>
</organism>
<gene>
    <name evidence="2" type="ORF">S1361_01505</name>
</gene>
<feature type="compositionally biased region" description="Pro residues" evidence="1">
    <location>
        <begin position="56"/>
        <end position="66"/>
    </location>
</feature>
<evidence type="ECO:0000313" key="3">
    <source>
        <dbReference type="Proteomes" id="UP000663908"/>
    </source>
</evidence>
<reference evidence="2 3" key="1">
    <citation type="submission" date="2021-03" db="EMBL/GenBank/DDBJ databases">
        <title>Complete genome sequence of Streptomyces cyanogenus S136, producer of anticancer angucycline landomycin A.</title>
        <authorList>
            <person name="Hrab P."/>
            <person name="Ruckert C."/>
            <person name="Busche T."/>
            <person name="Ostash I."/>
            <person name="Kalinowski J."/>
            <person name="Fedorenko V."/>
            <person name="Yushchuk O."/>
            <person name="Ostash B."/>
        </authorList>
    </citation>
    <scope>NUCLEOTIDE SEQUENCE [LARGE SCALE GENOMIC DNA]</scope>
    <source>
        <strain evidence="2 3">S136</strain>
    </source>
</reference>
<evidence type="ECO:0000256" key="1">
    <source>
        <dbReference type="SAM" id="MobiDB-lite"/>
    </source>
</evidence>
<accession>A0ABX7TK94</accession>
<feature type="compositionally biased region" description="Low complexity" evidence="1">
    <location>
        <begin position="67"/>
        <end position="81"/>
    </location>
</feature>
<dbReference type="Proteomes" id="UP000663908">
    <property type="component" value="Chromosome"/>
</dbReference>
<sequence length="81" mass="8630">MFGGLLAELLPEGGEGGAMDVEIVPNNINSVRLKLKRLVVCGIRVETEQGLFTQPRPWPPSEPAARPPASSERAAQAHGTL</sequence>
<proteinExistence type="predicted"/>